<evidence type="ECO:0000313" key="1">
    <source>
        <dbReference type="EMBL" id="USW57567.1"/>
    </source>
</evidence>
<keyword evidence="2" id="KW-1185">Reference proteome</keyword>
<dbReference type="Proteomes" id="UP001056384">
    <property type="component" value="Chromosome 10"/>
</dbReference>
<name>A0A9Q9B566_9PEZI</name>
<gene>
    <name evidence="1" type="ORF">Slin15195_G108860</name>
</gene>
<dbReference type="AlphaFoldDB" id="A0A9Q9B566"/>
<evidence type="ECO:0000313" key="2">
    <source>
        <dbReference type="Proteomes" id="UP001056384"/>
    </source>
</evidence>
<dbReference type="EMBL" id="CP099427">
    <property type="protein sequence ID" value="USW57567.1"/>
    <property type="molecule type" value="Genomic_DNA"/>
</dbReference>
<organism evidence="1 2">
    <name type="scientific">Septoria linicola</name>
    <dbReference type="NCBI Taxonomy" id="215465"/>
    <lineage>
        <taxon>Eukaryota</taxon>
        <taxon>Fungi</taxon>
        <taxon>Dikarya</taxon>
        <taxon>Ascomycota</taxon>
        <taxon>Pezizomycotina</taxon>
        <taxon>Dothideomycetes</taxon>
        <taxon>Dothideomycetidae</taxon>
        <taxon>Mycosphaerellales</taxon>
        <taxon>Mycosphaerellaceae</taxon>
        <taxon>Septoria</taxon>
    </lineage>
</organism>
<proteinExistence type="predicted"/>
<protein>
    <submittedName>
        <fullName evidence="1">Uncharacterized protein</fullName>
    </submittedName>
</protein>
<accession>A0A9Q9B566</accession>
<reference evidence="1" key="1">
    <citation type="submission" date="2022-06" db="EMBL/GenBank/DDBJ databases">
        <title>Complete genome sequences of two strains of the flax pathogen Septoria linicola.</title>
        <authorList>
            <person name="Lapalu N."/>
            <person name="Simon A."/>
            <person name="Demenou B."/>
            <person name="Paumier D."/>
            <person name="Guillot M.-P."/>
            <person name="Gout L."/>
            <person name="Valade R."/>
        </authorList>
    </citation>
    <scope>NUCLEOTIDE SEQUENCE</scope>
    <source>
        <strain evidence="1">SE15195</strain>
    </source>
</reference>
<sequence length="210" mass="23491">MGFRNADPPSPASRWLRRLDQKEHAGADDFAMDLEYESRSAAVSPKTGITPHRHAVDCEMLAQAQKEPTNIDEAIELASPRALRKLLRMMVYSQQGSMDLANAYLMPARPVHTGTVSSKQTCRKRRIPETIAKKAAAIILVSKAPWFKLFLKILTVVTGQQTMIPYGFAYAQSGDSMYQWTCCNQVASAVGCVWGRHLPASDRSQRPWMH</sequence>